<dbReference type="RefSeq" id="XP_007928987.1">
    <property type="nucleotide sequence ID" value="XM_007930796.1"/>
</dbReference>
<feature type="compositionally biased region" description="Basic and acidic residues" evidence="1">
    <location>
        <begin position="331"/>
        <end position="350"/>
    </location>
</feature>
<dbReference type="eggNOG" id="ENOG502SB4V">
    <property type="taxonomic scope" value="Eukaryota"/>
</dbReference>
<feature type="region of interest" description="Disordered" evidence="1">
    <location>
        <begin position="1"/>
        <end position="24"/>
    </location>
</feature>
<keyword evidence="3" id="KW-1185">Reference proteome</keyword>
<dbReference type="Proteomes" id="UP000016932">
    <property type="component" value="Unassembled WGS sequence"/>
</dbReference>
<name>M3AR12_PSEFD</name>
<feature type="compositionally biased region" description="Polar residues" evidence="1">
    <location>
        <begin position="203"/>
        <end position="213"/>
    </location>
</feature>
<feature type="region of interest" description="Disordered" evidence="1">
    <location>
        <begin position="331"/>
        <end position="377"/>
    </location>
</feature>
<feature type="compositionally biased region" description="Basic and acidic residues" evidence="1">
    <location>
        <begin position="362"/>
        <end position="377"/>
    </location>
</feature>
<feature type="region of interest" description="Disordered" evidence="1">
    <location>
        <begin position="36"/>
        <end position="92"/>
    </location>
</feature>
<evidence type="ECO:0000313" key="3">
    <source>
        <dbReference type="Proteomes" id="UP000016932"/>
    </source>
</evidence>
<gene>
    <name evidence="2" type="ORF">MYCFIDRAFT_198252</name>
</gene>
<feature type="compositionally biased region" description="Acidic residues" evidence="1">
    <location>
        <begin position="177"/>
        <end position="186"/>
    </location>
</feature>
<protein>
    <submittedName>
        <fullName evidence="2">Uncharacterized protein</fullName>
    </submittedName>
</protein>
<feature type="compositionally biased region" description="Basic and acidic residues" evidence="1">
    <location>
        <begin position="48"/>
        <end position="84"/>
    </location>
</feature>
<dbReference type="AlphaFoldDB" id="M3AR12"/>
<dbReference type="KEGG" id="pfj:MYCFIDRAFT_198252"/>
<dbReference type="GeneID" id="19335714"/>
<dbReference type="VEuPathDB" id="FungiDB:MYCFIDRAFT_198252"/>
<feature type="region of interest" description="Disordered" evidence="1">
    <location>
        <begin position="105"/>
        <end position="231"/>
    </location>
</feature>
<dbReference type="OrthoDB" id="3365399at2759"/>
<dbReference type="HOGENOM" id="CLU_733889_0_0_1"/>
<feature type="compositionally biased region" description="Basic residues" evidence="1">
    <location>
        <begin position="351"/>
        <end position="361"/>
    </location>
</feature>
<feature type="compositionally biased region" description="Basic and acidic residues" evidence="1">
    <location>
        <begin position="14"/>
        <end position="24"/>
    </location>
</feature>
<accession>M3AR12</accession>
<evidence type="ECO:0000256" key="1">
    <source>
        <dbReference type="SAM" id="MobiDB-lite"/>
    </source>
</evidence>
<sequence>MSFFKAPAWAKPQALERGDDEKDLFSHSDKFLEIQRDTIEQKKKRAERLKQKEQERDQRQKEKSERKERKNAIKRESPGEDGKAGLKKRRINSEESAKLLALAGANPIMIDSDDDEGTLEPVSMPVRRSPRNQRTKDMFPSPNKPKSALSNMAEASDLDGEIQITALQKAKPAPQPDPDEEEDSDPEIAAIQRAARERHRQKTQQQRSSTPNGMTLERGAEAGPSHTPSLVDPTISLLVTSDLPDTEPLLVKRKLSQNLKQVREAWCQKQGYDKAQADKIFFTWNGRRLYNVTTCQRLGIEVDSQGNVIRADDRAADGAARVHIEAMTEDFSPRAKRNEHAGRRQTAMEKSRRKKKLKQKSSKSDSPSKPKTETRLE</sequence>
<dbReference type="Gene3D" id="3.10.20.90">
    <property type="entry name" value="Phosphatidylinositol 3-kinase Catalytic Subunit, Chain A, domain 1"/>
    <property type="match status" value="1"/>
</dbReference>
<dbReference type="EMBL" id="KB446561">
    <property type="protein sequence ID" value="EME79867.1"/>
    <property type="molecule type" value="Genomic_DNA"/>
</dbReference>
<evidence type="ECO:0000313" key="2">
    <source>
        <dbReference type="EMBL" id="EME79867.1"/>
    </source>
</evidence>
<proteinExistence type="predicted"/>
<organism evidence="2 3">
    <name type="scientific">Pseudocercospora fijiensis (strain CIRAD86)</name>
    <name type="common">Black leaf streak disease fungus</name>
    <name type="synonym">Mycosphaerella fijiensis</name>
    <dbReference type="NCBI Taxonomy" id="383855"/>
    <lineage>
        <taxon>Eukaryota</taxon>
        <taxon>Fungi</taxon>
        <taxon>Dikarya</taxon>
        <taxon>Ascomycota</taxon>
        <taxon>Pezizomycotina</taxon>
        <taxon>Dothideomycetes</taxon>
        <taxon>Dothideomycetidae</taxon>
        <taxon>Mycosphaerellales</taxon>
        <taxon>Mycosphaerellaceae</taxon>
        <taxon>Pseudocercospora</taxon>
    </lineage>
</organism>
<reference evidence="2 3" key="1">
    <citation type="journal article" date="2012" name="PLoS Pathog.">
        <title>Diverse lifestyles and strategies of plant pathogenesis encoded in the genomes of eighteen Dothideomycetes fungi.</title>
        <authorList>
            <person name="Ohm R.A."/>
            <person name="Feau N."/>
            <person name="Henrissat B."/>
            <person name="Schoch C.L."/>
            <person name="Horwitz B.A."/>
            <person name="Barry K.W."/>
            <person name="Condon B.J."/>
            <person name="Copeland A.C."/>
            <person name="Dhillon B."/>
            <person name="Glaser F."/>
            <person name="Hesse C.N."/>
            <person name="Kosti I."/>
            <person name="LaButti K."/>
            <person name="Lindquist E.A."/>
            <person name="Lucas S."/>
            <person name="Salamov A.A."/>
            <person name="Bradshaw R.E."/>
            <person name="Ciuffetti L."/>
            <person name="Hamelin R.C."/>
            <person name="Kema G.H.J."/>
            <person name="Lawrence C."/>
            <person name="Scott J.A."/>
            <person name="Spatafora J.W."/>
            <person name="Turgeon B.G."/>
            <person name="de Wit P.J.G.M."/>
            <person name="Zhong S."/>
            <person name="Goodwin S.B."/>
            <person name="Grigoriev I.V."/>
        </authorList>
    </citation>
    <scope>NUCLEOTIDE SEQUENCE [LARGE SCALE GENOMIC DNA]</scope>
    <source>
        <strain evidence="2 3">CIRAD86</strain>
    </source>
</reference>